<dbReference type="EMBL" id="KQ123150">
    <property type="protein sequence ID" value="KMS64766.1"/>
    <property type="molecule type" value="Genomic_DNA"/>
</dbReference>
<sequence>MAMLHHPIPEDSKTVIATHASSLLASTSDPGCLVRVLWSLAVYDMLDDIDLVLSSIMRLENLFTGKHLSYCHDVLQRLLPSVQSAALDSLEFKSIVFNSRRIRSRLYPSAAEFKS</sequence>
<feature type="non-terminal residue" evidence="1">
    <location>
        <position position="115"/>
    </location>
</feature>
<reference evidence="1 2" key="1">
    <citation type="journal article" date="2014" name="Nature">
        <title>The genome of the recently domesticated crop plant sugar beet (Beta vulgaris).</title>
        <authorList>
            <person name="Dohm J.C."/>
            <person name="Minoche A.E."/>
            <person name="Holtgrawe D."/>
            <person name="Capella-Gutierrez S."/>
            <person name="Zakrzewski F."/>
            <person name="Tafer H."/>
            <person name="Rupp O."/>
            <person name="Sorensen T.R."/>
            <person name="Stracke R."/>
            <person name="Reinhardt R."/>
            <person name="Goesmann A."/>
            <person name="Kraft T."/>
            <person name="Schulz B."/>
            <person name="Stadler P.F."/>
            <person name="Schmidt T."/>
            <person name="Gabaldon T."/>
            <person name="Lehrach H."/>
            <person name="Weisshaar B."/>
            <person name="Himmelbauer H."/>
        </authorList>
    </citation>
    <scope>NUCLEOTIDE SEQUENCE [LARGE SCALE GENOMIC DNA]</scope>
    <source>
        <tissue evidence="1">Taproot</tissue>
    </source>
</reference>
<dbReference type="Gramene" id="KMS64766">
    <property type="protein sequence ID" value="KMS64766"/>
    <property type="gene ID" value="BVRB_042880"/>
</dbReference>
<evidence type="ECO:0000313" key="2">
    <source>
        <dbReference type="Proteomes" id="UP000035740"/>
    </source>
</evidence>
<name>A0A0J7YMC6_BETVV</name>
<keyword evidence="2" id="KW-1185">Reference proteome</keyword>
<dbReference type="Proteomes" id="UP000035740">
    <property type="component" value="Unassembled WGS sequence"/>
</dbReference>
<evidence type="ECO:0000313" key="1">
    <source>
        <dbReference type="EMBL" id="KMS64766.1"/>
    </source>
</evidence>
<accession>A0A0J7YMC6</accession>
<dbReference type="AlphaFoldDB" id="A0A0J7YMC6"/>
<protein>
    <submittedName>
        <fullName evidence="1">Uncharacterized protein</fullName>
    </submittedName>
</protein>
<proteinExistence type="predicted"/>
<organism evidence="1 2">
    <name type="scientific">Beta vulgaris subsp. vulgaris</name>
    <name type="common">Beet</name>
    <dbReference type="NCBI Taxonomy" id="3555"/>
    <lineage>
        <taxon>Eukaryota</taxon>
        <taxon>Viridiplantae</taxon>
        <taxon>Streptophyta</taxon>
        <taxon>Embryophyta</taxon>
        <taxon>Tracheophyta</taxon>
        <taxon>Spermatophyta</taxon>
        <taxon>Magnoliopsida</taxon>
        <taxon>eudicotyledons</taxon>
        <taxon>Gunneridae</taxon>
        <taxon>Pentapetalae</taxon>
        <taxon>Caryophyllales</taxon>
        <taxon>Chenopodiaceae</taxon>
        <taxon>Betoideae</taxon>
        <taxon>Beta</taxon>
    </lineage>
</organism>
<gene>
    <name evidence="1" type="ORF">BVRB_042880</name>
</gene>